<dbReference type="InterPro" id="IPR051237">
    <property type="entry name" value="Ferric-chelate_Red/DefProt"/>
</dbReference>
<evidence type="ECO:0000313" key="4">
    <source>
        <dbReference type="Ensembl" id="ENSLLEP00000003306.1"/>
    </source>
</evidence>
<keyword evidence="2" id="KW-0472">Membrane</keyword>
<dbReference type="PROSITE" id="PS51019">
    <property type="entry name" value="REELIN"/>
    <property type="match status" value="1"/>
</dbReference>
<gene>
    <name evidence="4" type="primary">REELD1</name>
</gene>
<feature type="transmembrane region" description="Helical" evidence="2">
    <location>
        <begin position="423"/>
        <end position="444"/>
    </location>
</feature>
<dbReference type="Ensembl" id="ENSLLET00000003466.1">
    <property type="protein sequence ID" value="ENSLLEP00000003306.1"/>
    <property type="gene ID" value="ENSLLEG00000002136.1"/>
</dbReference>
<dbReference type="OrthoDB" id="2419613at2759"/>
<dbReference type="InterPro" id="IPR002861">
    <property type="entry name" value="Reeler_dom"/>
</dbReference>
<reference evidence="4" key="1">
    <citation type="submission" date="2025-08" db="UniProtKB">
        <authorList>
            <consortium name="Ensembl"/>
        </authorList>
    </citation>
    <scope>IDENTIFICATION</scope>
</reference>
<name>A0A8C5P7V7_9ANUR</name>
<organism evidence="4 5">
    <name type="scientific">Leptobrachium leishanense</name>
    <name type="common">Leishan spiny toad</name>
    <dbReference type="NCBI Taxonomy" id="445787"/>
    <lineage>
        <taxon>Eukaryota</taxon>
        <taxon>Metazoa</taxon>
        <taxon>Chordata</taxon>
        <taxon>Craniata</taxon>
        <taxon>Vertebrata</taxon>
        <taxon>Euteleostomi</taxon>
        <taxon>Amphibia</taxon>
        <taxon>Batrachia</taxon>
        <taxon>Anura</taxon>
        <taxon>Pelobatoidea</taxon>
        <taxon>Megophryidae</taxon>
        <taxon>Leptobrachium</taxon>
    </lineage>
</organism>
<dbReference type="AlphaFoldDB" id="A0A8C5P7V7"/>
<protein>
    <submittedName>
        <fullName evidence="4">Reeler domain containing 1</fullName>
    </submittedName>
</protein>
<evidence type="ECO:0000313" key="5">
    <source>
        <dbReference type="Proteomes" id="UP000694569"/>
    </source>
</evidence>
<reference evidence="4" key="2">
    <citation type="submission" date="2025-09" db="UniProtKB">
        <authorList>
            <consortium name="Ensembl"/>
        </authorList>
    </citation>
    <scope>IDENTIFICATION</scope>
</reference>
<dbReference type="GeneTree" id="ENSGT00940000163277"/>
<keyword evidence="2" id="KW-1133">Transmembrane helix</keyword>
<evidence type="ECO:0000256" key="2">
    <source>
        <dbReference type="SAM" id="Phobius"/>
    </source>
</evidence>
<dbReference type="InterPro" id="IPR042307">
    <property type="entry name" value="Reeler_sf"/>
</dbReference>
<evidence type="ECO:0000256" key="1">
    <source>
        <dbReference type="SAM" id="MobiDB-lite"/>
    </source>
</evidence>
<sequence>MVLVAENTRKTWILLILLACISFCLISFSSAFSHGASLAACTDMRPKHIRAAPQNTRKNYVSIHTNRSFYWPGDNVPVMVRSARDFMGFLLQARRVSNDQIAGSFVFIPPGSKLLHCFEDGDTVTHSDKSLKRNLSFVWKAPDQPVGDIKFFVSVVQSYFVHWARIESSILSQVQQQTTESYKSEISSITMSTVSGLVPTNNTTSKYSSTYLSSKPPDFLSPYVSGLHRDILASVESFTKPQLKSTSPSLRSNMSTTIEPSLQSQIPRISQDGASNKSLYVRNTTEPNRETMCLSCEERIEDVSTRGRTSPLLSTVSPDIYTWSTPSLITIVETSKNPPMSRLEDNQASTVSPSSTQSEKYEATEDISANFLHHSEDAASDNNVGIKAVGTSPWITSSVNAAVVPGKEEKNKSRGLQVAITQLGILLGCSAVVGMALAAVLRCIHAQYCHKRTEVSFSEPDNSVIMLQENGEMMHFKKIRENSFVLVQAEYNWIAPAGKGQ</sequence>
<feature type="compositionally biased region" description="Polar residues" evidence="1">
    <location>
        <begin position="346"/>
        <end position="358"/>
    </location>
</feature>
<proteinExistence type="predicted"/>
<dbReference type="PANTHER" id="PTHR45828">
    <property type="entry name" value="CYTOCHROME B561/FERRIC REDUCTASE TRANSMEMBRANE"/>
    <property type="match status" value="1"/>
</dbReference>
<dbReference type="GO" id="GO:0016020">
    <property type="term" value="C:membrane"/>
    <property type="evidence" value="ECO:0007669"/>
    <property type="project" value="TreeGrafter"/>
</dbReference>
<keyword evidence="2" id="KW-0812">Transmembrane</keyword>
<feature type="region of interest" description="Disordered" evidence="1">
    <location>
        <begin position="336"/>
        <end position="363"/>
    </location>
</feature>
<feature type="domain" description="Reelin" evidence="3">
    <location>
        <begin position="26"/>
        <end position="187"/>
    </location>
</feature>
<dbReference type="CDD" id="cd08544">
    <property type="entry name" value="Reeler"/>
    <property type="match status" value="1"/>
</dbReference>
<dbReference type="PANTHER" id="PTHR45828:SF51">
    <property type="entry name" value="REELIN DOMAIN-CONTAINING PROTEIN 1"/>
    <property type="match status" value="1"/>
</dbReference>
<accession>A0A8C5P7V7</accession>
<keyword evidence="5" id="KW-1185">Reference proteome</keyword>
<dbReference type="Pfam" id="PF02014">
    <property type="entry name" value="Reeler"/>
    <property type="match status" value="1"/>
</dbReference>
<evidence type="ECO:0000259" key="3">
    <source>
        <dbReference type="PROSITE" id="PS51019"/>
    </source>
</evidence>
<dbReference type="Gene3D" id="2.60.40.4060">
    <property type="entry name" value="Reeler domain"/>
    <property type="match status" value="1"/>
</dbReference>
<dbReference type="Proteomes" id="UP000694569">
    <property type="component" value="Unplaced"/>
</dbReference>